<evidence type="ECO:0000256" key="6">
    <source>
        <dbReference type="ARBA" id="ARBA00022989"/>
    </source>
</evidence>
<evidence type="ECO:0000256" key="7">
    <source>
        <dbReference type="ARBA" id="ARBA00023002"/>
    </source>
</evidence>
<dbReference type="SUPFAM" id="SSF52343">
    <property type="entry name" value="Ferredoxin reductase-like, C-terminal NADP-linked domain"/>
    <property type="match status" value="1"/>
</dbReference>
<feature type="transmembrane region" description="Helical" evidence="11">
    <location>
        <begin position="227"/>
        <end position="247"/>
    </location>
</feature>
<keyword evidence="9 11" id="KW-0472">Membrane</keyword>
<dbReference type="PANTHER" id="PTHR32361:SF9">
    <property type="entry name" value="FERRIC REDUCTASE TRANSMEMBRANE COMPONENT 3-RELATED"/>
    <property type="match status" value="1"/>
</dbReference>
<evidence type="ECO:0000313" key="14">
    <source>
        <dbReference type="EMBL" id="SPJ79498.1"/>
    </source>
</evidence>
<dbReference type="CDD" id="cd06186">
    <property type="entry name" value="NOX_Duox_like_FAD_NADP"/>
    <property type="match status" value="1"/>
</dbReference>
<comment type="similarity">
    <text evidence="2">Belongs to the ferric reductase (FRE) family.</text>
</comment>
<evidence type="ECO:0000256" key="11">
    <source>
        <dbReference type="SAM" id="Phobius"/>
    </source>
</evidence>
<keyword evidence="6 11" id="KW-1133">Transmembrane helix</keyword>
<keyword evidence="15" id="KW-1185">Reference proteome</keyword>
<dbReference type="GO" id="GO:0006879">
    <property type="term" value="P:intracellular iron ion homeostasis"/>
    <property type="evidence" value="ECO:0007669"/>
    <property type="project" value="TreeGrafter"/>
</dbReference>
<feature type="chain" id="PRO_5041962878" evidence="12">
    <location>
        <begin position="26"/>
        <end position="715"/>
    </location>
</feature>
<proteinExistence type="inferred from homology"/>
<dbReference type="PROSITE" id="PS51384">
    <property type="entry name" value="FAD_FR"/>
    <property type="match status" value="1"/>
</dbReference>
<comment type="caution">
    <text evidence="14">The sequence shown here is derived from an EMBL/GenBank/DDBJ whole genome shotgun (WGS) entry which is preliminary data.</text>
</comment>
<keyword evidence="4 11" id="KW-0812">Transmembrane</keyword>
<evidence type="ECO:0000256" key="12">
    <source>
        <dbReference type="SAM" id="SignalP"/>
    </source>
</evidence>
<keyword evidence="3" id="KW-0813">Transport</keyword>
<evidence type="ECO:0000256" key="8">
    <source>
        <dbReference type="ARBA" id="ARBA00023065"/>
    </source>
</evidence>
<evidence type="ECO:0000256" key="1">
    <source>
        <dbReference type="ARBA" id="ARBA00004141"/>
    </source>
</evidence>
<keyword evidence="8" id="KW-0406">Ion transport</keyword>
<dbReference type="InterPro" id="IPR013130">
    <property type="entry name" value="Fe3_Rdtase_TM_dom"/>
</dbReference>
<dbReference type="GO" id="GO:0005886">
    <property type="term" value="C:plasma membrane"/>
    <property type="evidence" value="ECO:0007669"/>
    <property type="project" value="TreeGrafter"/>
</dbReference>
<evidence type="ECO:0000256" key="4">
    <source>
        <dbReference type="ARBA" id="ARBA00022692"/>
    </source>
</evidence>
<evidence type="ECO:0000256" key="10">
    <source>
        <dbReference type="ARBA" id="ARBA00023180"/>
    </source>
</evidence>
<dbReference type="Gene3D" id="3.40.50.80">
    <property type="entry name" value="Nucleotide-binding domain of ferredoxin-NADP reductase (FNR) module"/>
    <property type="match status" value="1"/>
</dbReference>
<organism evidence="14 15">
    <name type="scientific">Fusarium torulosum</name>
    <dbReference type="NCBI Taxonomy" id="33205"/>
    <lineage>
        <taxon>Eukaryota</taxon>
        <taxon>Fungi</taxon>
        <taxon>Dikarya</taxon>
        <taxon>Ascomycota</taxon>
        <taxon>Pezizomycotina</taxon>
        <taxon>Sordariomycetes</taxon>
        <taxon>Hypocreomycetidae</taxon>
        <taxon>Hypocreales</taxon>
        <taxon>Nectriaceae</taxon>
        <taxon>Fusarium</taxon>
    </lineage>
</organism>
<evidence type="ECO:0000313" key="15">
    <source>
        <dbReference type="Proteomes" id="UP001187734"/>
    </source>
</evidence>
<dbReference type="GO" id="GO:0006826">
    <property type="term" value="P:iron ion transport"/>
    <property type="evidence" value="ECO:0007669"/>
    <property type="project" value="TreeGrafter"/>
</dbReference>
<dbReference type="InterPro" id="IPR013112">
    <property type="entry name" value="FAD-bd_8"/>
</dbReference>
<dbReference type="InterPro" id="IPR017927">
    <property type="entry name" value="FAD-bd_FR_type"/>
</dbReference>
<comment type="subcellular location">
    <subcellularLocation>
        <location evidence="1">Membrane</location>
        <topology evidence="1">Multi-pass membrane protein</topology>
    </subcellularLocation>
</comment>
<keyword evidence="7" id="KW-0560">Oxidoreductase</keyword>
<feature type="transmembrane region" description="Helical" evidence="11">
    <location>
        <begin position="372"/>
        <end position="395"/>
    </location>
</feature>
<dbReference type="SFLD" id="SFLDS00052">
    <property type="entry name" value="Ferric_Reductase_Domain"/>
    <property type="match status" value="1"/>
</dbReference>
<feature type="signal peptide" evidence="12">
    <location>
        <begin position="1"/>
        <end position="25"/>
    </location>
</feature>
<feature type="transmembrane region" description="Helical" evidence="11">
    <location>
        <begin position="342"/>
        <end position="365"/>
    </location>
</feature>
<name>A0AAE8MCS8_9HYPO</name>
<evidence type="ECO:0000256" key="5">
    <source>
        <dbReference type="ARBA" id="ARBA00022982"/>
    </source>
</evidence>
<evidence type="ECO:0000259" key="13">
    <source>
        <dbReference type="PROSITE" id="PS51384"/>
    </source>
</evidence>
<gene>
    <name evidence="14" type="ORF">FTOL_07889</name>
</gene>
<dbReference type="Pfam" id="PF01794">
    <property type="entry name" value="Ferric_reduct"/>
    <property type="match status" value="1"/>
</dbReference>
<keyword evidence="5" id="KW-0249">Electron transport</keyword>
<feature type="domain" description="FAD-binding FR-type" evidence="13">
    <location>
        <begin position="421"/>
        <end position="565"/>
    </location>
</feature>
<dbReference type="GO" id="GO:0015677">
    <property type="term" value="P:copper ion import"/>
    <property type="evidence" value="ECO:0007669"/>
    <property type="project" value="TreeGrafter"/>
</dbReference>
<evidence type="ECO:0000256" key="3">
    <source>
        <dbReference type="ARBA" id="ARBA00022448"/>
    </source>
</evidence>
<dbReference type="PANTHER" id="PTHR32361">
    <property type="entry name" value="FERRIC/CUPRIC REDUCTASE TRANSMEMBRANE COMPONENT"/>
    <property type="match status" value="1"/>
</dbReference>
<dbReference type="InterPro" id="IPR051410">
    <property type="entry name" value="Ferric/Cupric_Reductase"/>
</dbReference>
<dbReference type="SFLD" id="SFLDG01168">
    <property type="entry name" value="Ferric_reductase_subgroup_(FRE"/>
    <property type="match status" value="1"/>
</dbReference>
<feature type="transmembrane region" description="Helical" evidence="11">
    <location>
        <begin position="161"/>
        <end position="180"/>
    </location>
</feature>
<sequence length="715" mass="82417">MRLWRANTAACFASVLVSTSSQATASTVDPKLCGKACRQTFRTLRFADAPEGVFFSVQECTSLLYQTSLHLCWDIHCTKNVWQDESKAMNQSCQDINGSYLPPHDIIDGFTDQDKARIQQFNATNPDRTVPFEVLMLPSQAYYDIWIRTLDAHDYVWRYHYYYGWAMGAFWAVVVAVGIVNRISPIPGQGPKGLWLKHNVFMPATLGRRCVQDFGGWGTLPPRIQTLTLVAFVLINVACTLHGYRIFEGYGYYPSVGMQLLRHVSDRTGIISFANFPLIWLFGMRNNLIIWLTGWDFKTFNNFHRWIGRIAAVQAVIHSIGYTILILQRGGWDYFWRMFNMTYWWTGELATIFMCLLAGLSIFWFRRRHYEFFLIAHIVLSILILATMLGHVSIFRGDYDPLVWIPVTIWFLDRIIRGARMMVFNPRIWNTSALVTYNEDAHMIRLVLPLRRNMYEIPPGTFYYLMVLNKWNFWESHPFTVASVSGSRRHAIKQLAEESPLLGNMPVSFEEAESDSEKDHREMTFLIRPYDSFTSRLKKYAEAEHPKPATMRVAVDGPYGKTLPLERFNKVIFIVGGSGIAVPLSYLQRLLKCASQPGSIEIHWAVRQTALAVDILDHELRDVLRNERLKIAIYATGLDDRRIDDETICHLVEWRSQRLNVEEIIDRDSATENEGDVAVVTSGPAKMADESRCAVAARILHSQPRVEYFEESFQW</sequence>
<evidence type="ECO:0000256" key="2">
    <source>
        <dbReference type="ARBA" id="ARBA00006278"/>
    </source>
</evidence>
<dbReference type="InterPro" id="IPR013121">
    <property type="entry name" value="Fe_red_NAD-bd_6"/>
</dbReference>
<dbReference type="AlphaFoldDB" id="A0AAE8MCS8"/>
<dbReference type="Proteomes" id="UP001187734">
    <property type="component" value="Unassembled WGS sequence"/>
</dbReference>
<evidence type="ECO:0000256" key="9">
    <source>
        <dbReference type="ARBA" id="ARBA00023136"/>
    </source>
</evidence>
<reference evidence="14" key="1">
    <citation type="submission" date="2018-03" db="EMBL/GenBank/DDBJ databases">
        <authorList>
            <person name="Guldener U."/>
        </authorList>
    </citation>
    <scope>NUCLEOTIDE SEQUENCE</scope>
</reference>
<dbReference type="Pfam" id="PF08030">
    <property type="entry name" value="NAD_binding_6"/>
    <property type="match status" value="1"/>
</dbReference>
<dbReference type="Pfam" id="PF08022">
    <property type="entry name" value="FAD_binding_8"/>
    <property type="match status" value="1"/>
</dbReference>
<dbReference type="EMBL" id="ONZP01000270">
    <property type="protein sequence ID" value="SPJ79498.1"/>
    <property type="molecule type" value="Genomic_DNA"/>
</dbReference>
<dbReference type="InterPro" id="IPR039261">
    <property type="entry name" value="FNR_nucleotide-bd"/>
</dbReference>
<feature type="transmembrane region" description="Helical" evidence="11">
    <location>
        <begin position="306"/>
        <end position="327"/>
    </location>
</feature>
<dbReference type="GO" id="GO:0000293">
    <property type="term" value="F:ferric-chelate reductase activity"/>
    <property type="evidence" value="ECO:0007669"/>
    <property type="project" value="UniProtKB-ARBA"/>
</dbReference>
<keyword evidence="12" id="KW-0732">Signal</keyword>
<protein>
    <submittedName>
        <fullName evidence="14">Related to ferric reductase Fre2p</fullName>
    </submittedName>
</protein>
<accession>A0AAE8MCS8</accession>
<keyword evidence="10" id="KW-0325">Glycoprotein</keyword>